<dbReference type="Proteomes" id="UP000647172">
    <property type="component" value="Unassembled WGS sequence"/>
</dbReference>
<keyword evidence="2" id="KW-1133">Transmembrane helix</keyword>
<organism evidence="3 4">
    <name type="scientific">Actinoplanes nipponensis</name>
    <dbReference type="NCBI Taxonomy" id="135950"/>
    <lineage>
        <taxon>Bacteria</taxon>
        <taxon>Bacillati</taxon>
        <taxon>Actinomycetota</taxon>
        <taxon>Actinomycetes</taxon>
        <taxon>Micromonosporales</taxon>
        <taxon>Micromonosporaceae</taxon>
        <taxon>Actinoplanes</taxon>
    </lineage>
</organism>
<reference evidence="3" key="1">
    <citation type="submission" date="2021-01" db="EMBL/GenBank/DDBJ databases">
        <title>Whole genome shotgun sequence of Actinoplanes nipponensis NBRC 14063.</title>
        <authorList>
            <person name="Komaki H."/>
            <person name="Tamura T."/>
        </authorList>
    </citation>
    <scope>NUCLEOTIDE SEQUENCE</scope>
    <source>
        <strain evidence="3">NBRC 14063</strain>
    </source>
</reference>
<accession>A0A919JW52</accession>
<feature type="transmembrane region" description="Helical" evidence="2">
    <location>
        <begin position="26"/>
        <end position="53"/>
    </location>
</feature>
<name>A0A919JW52_9ACTN</name>
<feature type="transmembrane region" description="Helical" evidence="2">
    <location>
        <begin position="80"/>
        <end position="104"/>
    </location>
</feature>
<evidence type="ECO:0000313" key="4">
    <source>
        <dbReference type="Proteomes" id="UP000647172"/>
    </source>
</evidence>
<keyword evidence="2" id="KW-0472">Membrane</keyword>
<proteinExistence type="predicted"/>
<evidence type="ECO:0000256" key="2">
    <source>
        <dbReference type="SAM" id="Phobius"/>
    </source>
</evidence>
<sequence length="117" mass="12024">MTFPATTVPTRHPMDPEPAPSTKARAVFALGLAAFLTGALVGGVIPATVALLLARQVRRQAYDAGGYLLGAAWVRRGERLAWAGIVLALTALVVASIAGLLHLAGTTGGQDFSSNTD</sequence>
<evidence type="ECO:0000256" key="1">
    <source>
        <dbReference type="SAM" id="MobiDB-lite"/>
    </source>
</evidence>
<dbReference type="AlphaFoldDB" id="A0A919JW52"/>
<comment type="caution">
    <text evidence="3">The sequence shown here is derived from an EMBL/GenBank/DDBJ whole genome shotgun (WGS) entry which is preliminary data.</text>
</comment>
<keyword evidence="2" id="KW-0812">Transmembrane</keyword>
<gene>
    <name evidence="3" type="ORF">Ani05nite_76180</name>
</gene>
<protein>
    <recommendedName>
        <fullName evidence="5">DUF4190 domain-containing protein</fullName>
    </recommendedName>
</protein>
<evidence type="ECO:0008006" key="5">
    <source>
        <dbReference type="Google" id="ProtNLM"/>
    </source>
</evidence>
<feature type="region of interest" description="Disordered" evidence="1">
    <location>
        <begin position="1"/>
        <end position="20"/>
    </location>
</feature>
<evidence type="ECO:0000313" key="3">
    <source>
        <dbReference type="EMBL" id="GIE54084.1"/>
    </source>
</evidence>
<dbReference type="EMBL" id="BOMQ01000094">
    <property type="protein sequence ID" value="GIE54084.1"/>
    <property type="molecule type" value="Genomic_DNA"/>
</dbReference>
<keyword evidence="4" id="KW-1185">Reference proteome</keyword>